<evidence type="ECO:0000256" key="1">
    <source>
        <dbReference type="SAM" id="MobiDB-lite"/>
    </source>
</evidence>
<protein>
    <recommendedName>
        <fullName evidence="3">PepSY domain-containing protein</fullName>
    </recommendedName>
</protein>
<feature type="compositionally biased region" description="Gly residues" evidence="1">
    <location>
        <begin position="196"/>
        <end position="208"/>
    </location>
</feature>
<evidence type="ECO:0000313" key="4">
    <source>
        <dbReference type="EMBL" id="AUM75136.1"/>
    </source>
</evidence>
<dbReference type="Proteomes" id="UP000234882">
    <property type="component" value="Chromosome"/>
</dbReference>
<evidence type="ECO:0000313" key="5">
    <source>
        <dbReference type="Proteomes" id="UP000234882"/>
    </source>
</evidence>
<dbReference type="KEGG" id="paru:CYR75_13300"/>
<reference evidence="5" key="1">
    <citation type="submission" date="2017-12" db="EMBL/GenBank/DDBJ databases">
        <title>Genomic analysis of Paracoccus sp. CBA4604.</title>
        <authorList>
            <person name="Roh S.W."/>
            <person name="Kim J.Y."/>
            <person name="Kim J.S."/>
        </authorList>
    </citation>
    <scope>NUCLEOTIDE SEQUENCE [LARGE SCALE GENOMIC DNA]</scope>
    <source>
        <strain evidence="5">CBA4604</strain>
    </source>
</reference>
<feature type="chain" id="PRO_5014940618" description="PepSY domain-containing protein" evidence="2">
    <location>
        <begin position="27"/>
        <end position="208"/>
    </location>
</feature>
<feature type="region of interest" description="Disordered" evidence="1">
    <location>
        <begin position="163"/>
        <end position="208"/>
    </location>
</feature>
<dbReference type="RefSeq" id="WP_101500481.1">
    <property type="nucleotide sequence ID" value="NZ_CP025583.1"/>
</dbReference>
<evidence type="ECO:0000256" key="2">
    <source>
        <dbReference type="SAM" id="SignalP"/>
    </source>
</evidence>
<keyword evidence="5" id="KW-1185">Reference proteome</keyword>
<dbReference type="EMBL" id="CP025583">
    <property type="protein sequence ID" value="AUM75136.1"/>
    <property type="molecule type" value="Genomic_DNA"/>
</dbReference>
<dbReference type="AlphaFoldDB" id="A0A2K9MJD1"/>
<name>A0A2K9MJD1_9RHOB</name>
<dbReference type="Pfam" id="PF03413">
    <property type="entry name" value="PepSY"/>
    <property type="match status" value="1"/>
</dbReference>
<dbReference type="InterPro" id="IPR025711">
    <property type="entry name" value="PepSY"/>
</dbReference>
<dbReference type="Gene3D" id="3.10.450.40">
    <property type="match status" value="1"/>
</dbReference>
<keyword evidence="2" id="KW-0732">Signal</keyword>
<gene>
    <name evidence="4" type="ORF">CYR75_13300</name>
</gene>
<evidence type="ECO:0000259" key="3">
    <source>
        <dbReference type="Pfam" id="PF03413"/>
    </source>
</evidence>
<feature type="domain" description="PepSY" evidence="3">
    <location>
        <begin position="46"/>
        <end position="97"/>
    </location>
</feature>
<sequence length="208" mass="20888">MTRRPITLLAAALVSTAALSAGAAFADSDQQEITLFQNAAHDMRAAIATAEDATGGKAVEAEFDEDDGTGMWEVETVAGTRRAEVKIDATTGAVVKTKDKGDIADKDQPVTPDMLGAPLADLVTKAEAAGGGKVMSIDYEHGKLAGIEVEIVKPDGSLQEFMMDPAGGTLTPLTAGQDEDEAGEAAAEGANMGQTAPGGGAGPAGSGG</sequence>
<dbReference type="OrthoDB" id="7775305at2"/>
<accession>A0A2K9MJD1</accession>
<feature type="signal peptide" evidence="2">
    <location>
        <begin position="1"/>
        <end position="26"/>
    </location>
</feature>
<proteinExistence type="predicted"/>
<organism evidence="4 5">
    <name type="scientific">Paracoccus jeotgali</name>
    <dbReference type="NCBI Taxonomy" id="2065379"/>
    <lineage>
        <taxon>Bacteria</taxon>
        <taxon>Pseudomonadati</taxon>
        <taxon>Pseudomonadota</taxon>
        <taxon>Alphaproteobacteria</taxon>
        <taxon>Rhodobacterales</taxon>
        <taxon>Paracoccaceae</taxon>
        <taxon>Paracoccus</taxon>
    </lineage>
</organism>